<dbReference type="InterPro" id="IPR036812">
    <property type="entry name" value="NAD(P)_OxRdtase_dom_sf"/>
</dbReference>
<dbReference type="Pfam" id="PF00248">
    <property type="entry name" value="Aldo_ket_red"/>
    <property type="match status" value="1"/>
</dbReference>
<evidence type="ECO:0000259" key="2">
    <source>
        <dbReference type="Pfam" id="PF00248"/>
    </source>
</evidence>
<dbReference type="PRINTS" id="PR00069">
    <property type="entry name" value="ALDKETRDTASE"/>
</dbReference>
<dbReference type="PANTHER" id="PTHR11732">
    <property type="entry name" value="ALDO/KETO REDUCTASE"/>
    <property type="match status" value="1"/>
</dbReference>
<dbReference type="SUPFAM" id="SSF51430">
    <property type="entry name" value="NAD(P)-linked oxidoreductase"/>
    <property type="match status" value="1"/>
</dbReference>
<dbReference type="PROSITE" id="PS00063">
    <property type="entry name" value="ALDOKETO_REDUCTASE_3"/>
    <property type="match status" value="1"/>
</dbReference>
<dbReference type="Proteomes" id="UP000314294">
    <property type="component" value="Unassembled WGS sequence"/>
</dbReference>
<sequence length="467" mass="52206">MPLLGLGTWKVLQPLSDLCPTSIRHLSDLYPTSIRPLSDLYPTSIRPLSNLYPTSIRPLSDLYPTSIQPLSNLYPTSVRPLSDLYPTSIRSLSDLYLTSIQPLSDLYPTSIRPLSDLYPISIRSLSDLYSTSIRSLSDLYPISIRSLSDLYPTSIRPLSDLYPISIRPLSDLYPISPSPYGTSMVLCGSGMGPCDQIVGFLQSPHLPRTTSVQGAVEAAIAAGYRHIDTAHSYRNEVDIGKALRSKVQQGVVRRQDMFVVSKDIPKCLEQSLKDLQLDYLDLYLVHFPVGLKVERHIHTHTELVQRNTGDELFPKKDGVMLTTDIDYVDVWRGMEALQASGRVRSIGVSNFSTLQLERLLALCRVPPAVNQVLLHACSEETWIHIGSWRNQSQPLSPRSIDAAPHRYHVQQGIAVIPKSDKPHRLLENTKVSLTSCGCLELCNQPMNRGYDVWNVKGSRRNNAQAPQ</sequence>
<reference evidence="3 4" key="1">
    <citation type="submission" date="2019-03" db="EMBL/GenBank/DDBJ databases">
        <title>First draft genome of Liparis tanakae, snailfish: a comprehensive survey of snailfish specific genes.</title>
        <authorList>
            <person name="Kim W."/>
            <person name="Song I."/>
            <person name="Jeong J.-H."/>
            <person name="Kim D."/>
            <person name="Kim S."/>
            <person name="Ryu S."/>
            <person name="Song J.Y."/>
            <person name="Lee S.K."/>
        </authorList>
    </citation>
    <scope>NUCLEOTIDE SEQUENCE [LARGE SCALE GENOMIC DNA]</scope>
    <source>
        <tissue evidence="3">Muscle</tissue>
    </source>
</reference>
<protein>
    <submittedName>
        <fullName evidence="3">Aldo-keto reductase family 1 member B10</fullName>
    </submittedName>
</protein>
<dbReference type="EMBL" id="SRLO01002502">
    <property type="protein sequence ID" value="TNN32778.1"/>
    <property type="molecule type" value="Genomic_DNA"/>
</dbReference>
<feature type="domain" description="NADP-dependent oxidoreductase" evidence="2">
    <location>
        <begin position="211"/>
        <end position="377"/>
    </location>
</feature>
<dbReference type="InterPro" id="IPR018170">
    <property type="entry name" value="Aldo/ket_reductase_CS"/>
</dbReference>
<evidence type="ECO:0000256" key="1">
    <source>
        <dbReference type="ARBA" id="ARBA00007905"/>
    </source>
</evidence>
<dbReference type="Gene3D" id="3.20.20.100">
    <property type="entry name" value="NADP-dependent oxidoreductase domain"/>
    <property type="match status" value="1"/>
</dbReference>
<name>A0A4Z2EVB4_9TELE</name>
<dbReference type="AlphaFoldDB" id="A0A4Z2EVB4"/>
<dbReference type="InterPro" id="IPR020471">
    <property type="entry name" value="AKR"/>
</dbReference>
<evidence type="ECO:0000313" key="3">
    <source>
        <dbReference type="EMBL" id="TNN32778.1"/>
    </source>
</evidence>
<proteinExistence type="inferred from homology"/>
<dbReference type="OrthoDB" id="416253at2759"/>
<dbReference type="GO" id="GO:0016491">
    <property type="term" value="F:oxidoreductase activity"/>
    <property type="evidence" value="ECO:0007669"/>
    <property type="project" value="InterPro"/>
</dbReference>
<evidence type="ECO:0000313" key="4">
    <source>
        <dbReference type="Proteomes" id="UP000314294"/>
    </source>
</evidence>
<dbReference type="InterPro" id="IPR023210">
    <property type="entry name" value="NADP_OxRdtase_dom"/>
</dbReference>
<keyword evidence="4" id="KW-1185">Reference proteome</keyword>
<dbReference type="PROSITE" id="PS00798">
    <property type="entry name" value="ALDOKETO_REDUCTASE_1"/>
    <property type="match status" value="1"/>
</dbReference>
<dbReference type="PROSITE" id="PS00062">
    <property type="entry name" value="ALDOKETO_REDUCTASE_2"/>
    <property type="match status" value="1"/>
</dbReference>
<accession>A0A4Z2EVB4</accession>
<organism evidence="3 4">
    <name type="scientific">Liparis tanakae</name>
    <name type="common">Tanaka's snailfish</name>
    <dbReference type="NCBI Taxonomy" id="230148"/>
    <lineage>
        <taxon>Eukaryota</taxon>
        <taxon>Metazoa</taxon>
        <taxon>Chordata</taxon>
        <taxon>Craniata</taxon>
        <taxon>Vertebrata</taxon>
        <taxon>Euteleostomi</taxon>
        <taxon>Actinopterygii</taxon>
        <taxon>Neopterygii</taxon>
        <taxon>Teleostei</taxon>
        <taxon>Neoteleostei</taxon>
        <taxon>Acanthomorphata</taxon>
        <taxon>Eupercaria</taxon>
        <taxon>Perciformes</taxon>
        <taxon>Cottioidei</taxon>
        <taxon>Cottales</taxon>
        <taxon>Liparidae</taxon>
        <taxon>Liparis</taxon>
    </lineage>
</organism>
<gene>
    <name evidence="3" type="primary">AKR1B10_2</name>
    <name evidence="3" type="ORF">EYF80_057060</name>
</gene>
<comment type="caution">
    <text evidence="3">The sequence shown here is derived from an EMBL/GenBank/DDBJ whole genome shotgun (WGS) entry which is preliminary data.</text>
</comment>
<comment type="similarity">
    <text evidence="1">Belongs to the aldo/keto reductase family.</text>
</comment>